<dbReference type="Proteomes" id="UP000185744">
    <property type="component" value="Unassembled WGS sequence"/>
</dbReference>
<evidence type="ECO:0000259" key="5">
    <source>
        <dbReference type="Pfam" id="PF01138"/>
    </source>
</evidence>
<dbReference type="GO" id="GO:0016075">
    <property type="term" value="P:rRNA catabolic process"/>
    <property type="evidence" value="ECO:0007669"/>
    <property type="project" value="TreeGrafter"/>
</dbReference>
<dbReference type="InterPro" id="IPR020568">
    <property type="entry name" value="Ribosomal_Su5_D2-typ_SF"/>
</dbReference>
<dbReference type="STRING" id="1903181.BTN85_0957"/>
<dbReference type="NCBIfam" id="NF003282">
    <property type="entry name" value="PRK04282.1-1"/>
    <property type="match status" value="1"/>
</dbReference>
<dbReference type="InterPro" id="IPR050590">
    <property type="entry name" value="Exosome_comp_Rrp42_subfam"/>
</dbReference>
<dbReference type="InParanoid" id="A0A1Q6DVU1"/>
<dbReference type="InterPro" id="IPR001247">
    <property type="entry name" value="ExoRNase_PH_dom1"/>
</dbReference>
<gene>
    <name evidence="4" type="primary">rrp42</name>
    <name evidence="7" type="ORF">BTN85_0957</name>
</gene>
<dbReference type="Gene3D" id="3.30.230.70">
    <property type="entry name" value="GHMP Kinase, N-terminal domain"/>
    <property type="match status" value="1"/>
</dbReference>
<reference evidence="7" key="1">
    <citation type="submission" date="2016-12" db="EMBL/GenBank/DDBJ databases">
        <title>Discovery of methanogenic haloarchaea.</title>
        <authorList>
            <person name="Sorokin D.Y."/>
            <person name="Makarova K.S."/>
            <person name="Abbas B."/>
            <person name="Ferrer M."/>
            <person name="Golyshin P.N."/>
        </authorList>
    </citation>
    <scope>NUCLEOTIDE SEQUENCE [LARGE SCALE GENOMIC DNA]</scope>
    <source>
        <strain evidence="7">HMET1</strain>
    </source>
</reference>
<dbReference type="SUPFAM" id="SSF54211">
    <property type="entry name" value="Ribosomal protein S5 domain 2-like"/>
    <property type="match status" value="1"/>
</dbReference>
<name>A0A1Q6DVU1_METT1</name>
<evidence type="ECO:0000313" key="7">
    <source>
        <dbReference type="EMBL" id="OKY78466.1"/>
    </source>
</evidence>
<dbReference type="Pfam" id="PF01138">
    <property type="entry name" value="RNase_PH"/>
    <property type="match status" value="1"/>
</dbReference>
<comment type="subunit">
    <text evidence="4">Component of the archaeal exosome complex. Forms a hexameric ring-like arrangement composed of 3 Rrp41-Rrp42 heterodimers. The hexameric ring associates with a trimer of Rrp4 and/or Csl4 subunits.</text>
</comment>
<sequence>MDEEIIAEIEKDYIFDLIQKGTRSDERNLEEYRDINIETNYVKKADGSAKVSLGDTKVVTGVKMETGEPFEDTPDQGVLITNAELNAMASPVYEPGPPGKEATEISRVVDRGIRESEAIDLKSLCIEEGEEVWMVFVDVHVIDQGGNLFDVSMISAISALLTAEIPYEQYDKDPEATSLNINTIPVSCTALKCGNGIIYDPTYIEERIGETRLTVITDSSENIVGMQKGLGGSWTQEEIKEVVKTSTQKGKEIRKTIKSSI</sequence>
<dbReference type="PANTHER" id="PTHR11097:SF8">
    <property type="entry name" value="EXOSOME COMPLEX COMPONENT RRP42"/>
    <property type="match status" value="1"/>
</dbReference>
<dbReference type="AlphaFoldDB" id="A0A1Q6DVU1"/>
<accession>A0A1Q6DVU1</accession>
<evidence type="ECO:0000259" key="6">
    <source>
        <dbReference type="Pfam" id="PF03725"/>
    </source>
</evidence>
<keyword evidence="2 4" id="KW-0963">Cytoplasm</keyword>
<dbReference type="InterPro" id="IPR027408">
    <property type="entry name" value="PNPase/RNase_PH_dom_sf"/>
</dbReference>
<keyword evidence="8" id="KW-1185">Reference proteome</keyword>
<feature type="domain" description="Exoribonuclease phosphorolytic" evidence="5">
    <location>
        <begin position="31"/>
        <end position="166"/>
    </location>
</feature>
<evidence type="ECO:0000256" key="3">
    <source>
        <dbReference type="ARBA" id="ARBA00022835"/>
    </source>
</evidence>
<dbReference type="InterPro" id="IPR015847">
    <property type="entry name" value="ExoRNase_PH_dom2"/>
</dbReference>
<evidence type="ECO:0000313" key="8">
    <source>
        <dbReference type="Proteomes" id="UP000185744"/>
    </source>
</evidence>
<dbReference type="GO" id="GO:0000177">
    <property type="term" value="C:cytoplasmic exosome (RNase complex)"/>
    <property type="evidence" value="ECO:0007669"/>
    <property type="project" value="TreeGrafter"/>
</dbReference>
<dbReference type="HAMAP" id="MF_00622">
    <property type="entry name" value="Exosome_Rrp42"/>
    <property type="match status" value="1"/>
</dbReference>
<dbReference type="GO" id="GO:0035925">
    <property type="term" value="F:mRNA 3'-UTR AU-rich region binding"/>
    <property type="evidence" value="ECO:0007669"/>
    <property type="project" value="TreeGrafter"/>
</dbReference>
<dbReference type="PANTHER" id="PTHR11097">
    <property type="entry name" value="EXOSOME COMPLEX EXONUCLEASE RIBOSOMAL RNA PROCESSING PROTEIN"/>
    <property type="match status" value="1"/>
</dbReference>
<evidence type="ECO:0000256" key="1">
    <source>
        <dbReference type="ARBA" id="ARBA00004496"/>
    </source>
</evidence>
<evidence type="ECO:0000256" key="2">
    <source>
        <dbReference type="ARBA" id="ARBA00022490"/>
    </source>
</evidence>
<dbReference type="CDD" id="cd11365">
    <property type="entry name" value="RNase_PH_archRRP42"/>
    <property type="match status" value="1"/>
</dbReference>
<keyword evidence="3 4" id="KW-0271">Exosome</keyword>
<dbReference type="FunFam" id="3.30.230.70:FF:000017">
    <property type="entry name" value="Exosome complex component Rrp42"/>
    <property type="match status" value="1"/>
</dbReference>
<organism evidence="7 8">
    <name type="scientific">Methanohalarchaeum thermophilum</name>
    <dbReference type="NCBI Taxonomy" id="1903181"/>
    <lineage>
        <taxon>Archaea</taxon>
        <taxon>Methanobacteriati</taxon>
        <taxon>Methanobacteriota</taxon>
        <taxon>Methanonatronarchaeia</taxon>
        <taxon>Methanonatronarchaeales</taxon>
        <taxon>Methanonatronarchaeaceae</taxon>
        <taxon>Candidatus Methanohalarchaeum</taxon>
    </lineage>
</organism>
<comment type="function">
    <text evidence="4">Non-catalytic component of the exosome, which is a complex involved in RNA degradation. Contributes to the structuring of the Rrp41 active site.</text>
</comment>
<proteinExistence type="inferred from homology"/>
<evidence type="ECO:0000256" key="4">
    <source>
        <dbReference type="HAMAP-Rule" id="MF_00622"/>
    </source>
</evidence>
<dbReference type="EMBL" id="MSDW01000001">
    <property type="protein sequence ID" value="OKY78466.1"/>
    <property type="molecule type" value="Genomic_DNA"/>
</dbReference>
<dbReference type="InterPro" id="IPR020869">
    <property type="entry name" value="Rrp42_archaea"/>
</dbReference>
<feature type="domain" description="Exoribonuclease phosphorolytic" evidence="6">
    <location>
        <begin position="184"/>
        <end position="248"/>
    </location>
</feature>
<dbReference type="InterPro" id="IPR036345">
    <property type="entry name" value="ExoRNase_PH_dom2_sf"/>
</dbReference>
<dbReference type="SUPFAM" id="SSF55666">
    <property type="entry name" value="Ribonuclease PH domain 2-like"/>
    <property type="match status" value="1"/>
</dbReference>
<comment type="caution">
    <text evidence="7">The sequence shown here is derived from an EMBL/GenBank/DDBJ whole genome shotgun (WGS) entry which is preliminary data.</text>
</comment>
<dbReference type="Pfam" id="PF03725">
    <property type="entry name" value="RNase_PH_C"/>
    <property type="match status" value="1"/>
</dbReference>
<protein>
    <recommendedName>
        <fullName evidence="4">Exosome complex component Rrp42</fullName>
    </recommendedName>
</protein>
<comment type="similarity">
    <text evidence="4">Belongs to the RNase PH family. Rrp42 subfamily.</text>
</comment>
<comment type="subcellular location">
    <subcellularLocation>
        <location evidence="1 4">Cytoplasm</location>
    </subcellularLocation>
</comment>